<dbReference type="PANTHER" id="PTHR15508">
    <property type="entry name" value="RIBOSOMAL PROTEIN S6 KINASE"/>
    <property type="match status" value="1"/>
</dbReference>
<dbReference type="SUPFAM" id="SSF56112">
    <property type="entry name" value="Protein kinase-like (PK-like)"/>
    <property type="match status" value="1"/>
</dbReference>
<feature type="domain" description="PX" evidence="3">
    <location>
        <begin position="5"/>
        <end position="128"/>
    </location>
</feature>
<name>A0A3M6UHZ6_POCDA</name>
<feature type="region of interest" description="Disordered" evidence="1">
    <location>
        <begin position="206"/>
        <end position="243"/>
    </location>
</feature>
<organism evidence="4 5">
    <name type="scientific">Pocillopora damicornis</name>
    <name type="common">Cauliflower coral</name>
    <name type="synonym">Millepora damicornis</name>
    <dbReference type="NCBI Taxonomy" id="46731"/>
    <lineage>
        <taxon>Eukaryota</taxon>
        <taxon>Metazoa</taxon>
        <taxon>Cnidaria</taxon>
        <taxon>Anthozoa</taxon>
        <taxon>Hexacorallia</taxon>
        <taxon>Scleractinia</taxon>
        <taxon>Astrocoeniina</taxon>
        <taxon>Pocilloporidae</taxon>
        <taxon>Pocillopora</taxon>
    </lineage>
</organism>
<dbReference type="CDD" id="cd06881">
    <property type="entry name" value="PX_SNX15_like"/>
    <property type="match status" value="1"/>
</dbReference>
<dbReference type="Proteomes" id="UP000275408">
    <property type="component" value="Unassembled WGS sequence"/>
</dbReference>
<evidence type="ECO:0000259" key="3">
    <source>
        <dbReference type="PROSITE" id="PS50195"/>
    </source>
</evidence>
<protein>
    <recommendedName>
        <fullName evidence="6">Protein kinase domain-containing protein</fullName>
    </recommendedName>
</protein>
<dbReference type="Gene3D" id="1.10.510.10">
    <property type="entry name" value="Transferase(Phosphotransferase) domain 1"/>
    <property type="match status" value="1"/>
</dbReference>
<dbReference type="Pfam" id="PF00787">
    <property type="entry name" value="PX"/>
    <property type="match status" value="1"/>
</dbReference>
<dbReference type="PROSITE" id="PS50011">
    <property type="entry name" value="PROTEIN_KINASE_DOM"/>
    <property type="match status" value="1"/>
</dbReference>
<dbReference type="OrthoDB" id="1278353at2759"/>
<evidence type="ECO:0000313" key="4">
    <source>
        <dbReference type="EMBL" id="RMX52988.1"/>
    </source>
</evidence>
<feature type="compositionally biased region" description="Polar residues" evidence="1">
    <location>
        <begin position="162"/>
        <end position="175"/>
    </location>
</feature>
<comment type="caution">
    <text evidence="4">The sequence shown here is derived from an EMBL/GenBank/DDBJ whole genome shotgun (WGS) entry which is preliminary data.</text>
</comment>
<dbReference type="InterPro" id="IPR000719">
    <property type="entry name" value="Prot_kinase_dom"/>
</dbReference>
<dbReference type="Pfam" id="PF04212">
    <property type="entry name" value="MIT"/>
    <property type="match status" value="1"/>
</dbReference>
<dbReference type="InterPro" id="IPR036871">
    <property type="entry name" value="PX_dom_sf"/>
</dbReference>
<reference evidence="4 5" key="1">
    <citation type="journal article" date="2018" name="Sci. Rep.">
        <title>Comparative analysis of the Pocillopora damicornis genome highlights role of immune system in coral evolution.</title>
        <authorList>
            <person name="Cunning R."/>
            <person name="Bay R.A."/>
            <person name="Gillette P."/>
            <person name="Baker A.C."/>
            <person name="Traylor-Knowles N."/>
        </authorList>
    </citation>
    <scope>NUCLEOTIDE SEQUENCE [LARGE SCALE GENOMIC DNA]</scope>
    <source>
        <strain evidence="4">RSMAS</strain>
        <tissue evidence="4">Whole animal</tissue>
    </source>
</reference>
<dbReference type="OMA" id="KALHRRD"/>
<dbReference type="GO" id="GO:0004672">
    <property type="term" value="F:protein kinase activity"/>
    <property type="evidence" value="ECO:0007669"/>
    <property type="project" value="InterPro"/>
</dbReference>
<dbReference type="EMBL" id="RCHS01001537">
    <property type="protein sequence ID" value="RMX52988.1"/>
    <property type="molecule type" value="Genomic_DNA"/>
</dbReference>
<evidence type="ECO:0008006" key="6">
    <source>
        <dbReference type="Google" id="ProtNLM"/>
    </source>
</evidence>
<dbReference type="Gene3D" id="1.20.58.80">
    <property type="entry name" value="Phosphotransferase system, lactose/cellobiose-type IIA subunit"/>
    <property type="match status" value="1"/>
</dbReference>
<evidence type="ECO:0000256" key="1">
    <source>
        <dbReference type="SAM" id="MobiDB-lite"/>
    </source>
</evidence>
<evidence type="ECO:0000313" key="5">
    <source>
        <dbReference type="Proteomes" id="UP000275408"/>
    </source>
</evidence>
<dbReference type="AlphaFoldDB" id="A0A3M6UHZ6"/>
<gene>
    <name evidence="4" type="ORF">pdam_00020764</name>
</gene>
<keyword evidence="5" id="KW-1185">Reference proteome</keyword>
<proteinExistence type="predicted"/>
<dbReference type="Gene3D" id="3.30.200.20">
    <property type="entry name" value="Phosphorylase Kinase, domain 1"/>
    <property type="match status" value="1"/>
</dbReference>
<dbReference type="CDD" id="cd02677">
    <property type="entry name" value="MIT_SNX15"/>
    <property type="match status" value="1"/>
</dbReference>
<feature type="region of interest" description="Disordered" evidence="1">
    <location>
        <begin position="390"/>
        <end position="411"/>
    </location>
</feature>
<feature type="compositionally biased region" description="Polar residues" evidence="1">
    <location>
        <begin position="330"/>
        <end position="342"/>
    </location>
</feature>
<dbReference type="InterPro" id="IPR001683">
    <property type="entry name" value="PX_dom"/>
</dbReference>
<dbReference type="PROSITE" id="PS50195">
    <property type="entry name" value="PX"/>
    <property type="match status" value="1"/>
</dbReference>
<dbReference type="Pfam" id="PF00069">
    <property type="entry name" value="Pkinase"/>
    <property type="match status" value="2"/>
</dbReference>
<dbReference type="SUPFAM" id="SSF64268">
    <property type="entry name" value="PX domain"/>
    <property type="match status" value="1"/>
</dbReference>
<evidence type="ECO:0000259" key="2">
    <source>
        <dbReference type="PROSITE" id="PS50011"/>
    </source>
</evidence>
<dbReference type="Gene3D" id="3.30.1520.10">
    <property type="entry name" value="Phox-like domain"/>
    <property type="match status" value="1"/>
</dbReference>
<feature type="region of interest" description="Disordered" evidence="1">
    <location>
        <begin position="306"/>
        <end position="342"/>
    </location>
</feature>
<dbReference type="InterPro" id="IPR007330">
    <property type="entry name" value="MIT_dom"/>
</dbReference>
<feature type="region of interest" description="Disordered" evidence="1">
    <location>
        <begin position="137"/>
        <end position="180"/>
    </location>
</feature>
<dbReference type="InterPro" id="IPR036181">
    <property type="entry name" value="MIT_dom_sf"/>
</dbReference>
<dbReference type="InterPro" id="IPR011009">
    <property type="entry name" value="Kinase-like_dom_sf"/>
</dbReference>
<dbReference type="GO" id="GO:0005524">
    <property type="term" value="F:ATP binding"/>
    <property type="evidence" value="ECO:0007669"/>
    <property type="project" value="InterPro"/>
</dbReference>
<dbReference type="GO" id="GO:0035091">
    <property type="term" value="F:phosphatidylinositol binding"/>
    <property type="evidence" value="ECO:0007669"/>
    <property type="project" value="InterPro"/>
</dbReference>
<dbReference type="SMART" id="SM00312">
    <property type="entry name" value="PX"/>
    <property type="match status" value="1"/>
</dbReference>
<dbReference type="SUPFAM" id="SSF116846">
    <property type="entry name" value="MIT domain"/>
    <property type="match status" value="1"/>
</dbReference>
<dbReference type="InterPro" id="IPR051866">
    <property type="entry name" value="Intracell_Sig-Traffick_Protein"/>
</dbReference>
<sequence>MAQKDDQWIRLFNVSDPRRAYAGHTLYKVTSKVFQKDFPEGATEISVWRRFSDFKKLHRELLKIYTQKHAQDKFPPFPKATFFGRFDDAVIEERRKASLELLTFAGSIPDLFTSQTFVKFFEGAFPDNQVHNDCVASRESSLSDTEGDIIKDSSFSRDSVDTSRSGNTVQNSQGDNSEESSILGGVWLHKQPSLSEGLDILSSDEEEIDGQTPDGDASIGTPPALTEQSSGKADQNEREEQDDVFTHDINASLEEKLADVSDKHDHSSSTEPPRWLVRAISICSEGEDLEILASEADEEELRFPQAFSDHSHCEVEEQSTVDDSTRQEEGNQCTDSQNGPHLQEVLSDTSKSLDQGSKSNNLMSIVCETGMNCKTEMICDKTSHSINNDPLEPSDSSCSTKDSNSASTVDDRQSFIGVKRDTGNNKIVRPRTVSDLTNICIDPKESDYLYAAGHTIHKALDCEVNGNYEEAFSLYKTCVGVLLSGVQGEKDVKRREAVRRKTAQYLLKAEALYSTYLAGNDSYEKSEDSSLSHSGDLSQSDDLEKFKDLTLADFKVMGIVGKVMLVENKHTGDTYVVKALCKSGQTRSNNNPQGSVRKRKKSVRRLYGKYPNIVQLYRYFETATGIYLLLEYARGGRLWNHLSCYQHNKESQDNLIRSVNRKFTNLKKSAADEHVTLDMANAAPLSQSEVTHLESEVTLNDKKLEYRTSIESNSSSLQDSKHSSKVTQKAVEMLDTTGNGNDHHISEPHSCNNEELLAENEDLRENKAAHDKQSLFVKLDEYFASSNQSVPDEHKRVWAAELVLAVAYLHTAGIICRDLHPKNVLLDEEGHILLTYFGSWEETDHIPDETAMNHFYCAPEIWQVDDVTPAADWWSVGALLYEIITGQALSTAHPWGIRTHTELHLPNKVSPEAKSLLRELLRVTPSERLGSGVNGVEEIKSHPFFSGVNWTWLCSRIN</sequence>
<dbReference type="PANTHER" id="PTHR15508:SF8">
    <property type="entry name" value="LD24550P"/>
    <property type="match status" value="1"/>
</dbReference>
<dbReference type="SMART" id="SM00745">
    <property type="entry name" value="MIT"/>
    <property type="match status" value="1"/>
</dbReference>
<feature type="compositionally biased region" description="Low complexity" evidence="1">
    <location>
        <begin position="394"/>
        <end position="408"/>
    </location>
</feature>
<dbReference type="STRING" id="46731.A0A3M6UHZ6"/>
<feature type="domain" description="Protein kinase" evidence="2">
    <location>
        <begin position="549"/>
        <end position="945"/>
    </location>
</feature>
<accession>A0A3M6UHZ6</accession>
<feature type="compositionally biased region" description="Basic and acidic residues" evidence="1">
    <location>
        <begin position="148"/>
        <end position="161"/>
    </location>
</feature>